<dbReference type="GeneID" id="76630910"/>
<feature type="compositionally biased region" description="Acidic residues" evidence="4">
    <location>
        <begin position="59"/>
        <end position="71"/>
    </location>
</feature>
<organism evidence="6 7">
    <name type="scientific">Halovenus salina</name>
    <dbReference type="NCBI Taxonomy" id="1510225"/>
    <lineage>
        <taxon>Archaea</taxon>
        <taxon>Methanobacteriati</taxon>
        <taxon>Methanobacteriota</taxon>
        <taxon>Stenosarchaea group</taxon>
        <taxon>Halobacteria</taxon>
        <taxon>Halobacteriales</taxon>
        <taxon>Haloarculaceae</taxon>
        <taxon>Halovenus</taxon>
    </lineage>
</organism>
<keyword evidence="3" id="KW-0732">Signal</keyword>
<dbReference type="PANTHER" id="PTHR30532">
    <property type="entry name" value="IRON III DICITRATE-BINDING PERIPLASMIC PROTEIN"/>
    <property type="match status" value="1"/>
</dbReference>
<evidence type="ECO:0000256" key="4">
    <source>
        <dbReference type="SAM" id="MobiDB-lite"/>
    </source>
</evidence>
<keyword evidence="2" id="KW-0813">Transport</keyword>
<accession>A0ABD5W6H1</accession>
<comment type="caution">
    <text evidence="6">The sequence shown here is derived from an EMBL/GenBank/DDBJ whole genome shotgun (WGS) entry which is preliminary data.</text>
</comment>
<name>A0ABD5W6H1_9EURY</name>
<gene>
    <name evidence="6" type="ORF">ACFQQG_12540</name>
</gene>
<dbReference type="Pfam" id="PF01497">
    <property type="entry name" value="Peripla_BP_2"/>
    <property type="match status" value="1"/>
</dbReference>
<dbReference type="InterPro" id="IPR051313">
    <property type="entry name" value="Bact_iron-sidero_bind"/>
</dbReference>
<comment type="subcellular location">
    <subcellularLocation>
        <location evidence="1">Cell envelope</location>
    </subcellularLocation>
</comment>
<feature type="compositionally biased region" description="Acidic residues" evidence="4">
    <location>
        <begin position="32"/>
        <end position="48"/>
    </location>
</feature>
<dbReference type="Proteomes" id="UP001596445">
    <property type="component" value="Unassembled WGS sequence"/>
</dbReference>
<sequence length="402" mass="44686">MGKRSSTRRQVLRAGAIVAGTSAFAGCIGGSDGDDETSGDEADGDDTPTDGTDTPTSSDGEDTPDSSDGEEPYSVTMESVGTVEFDAVPETWAANNGSWADMGIALGQDPPETVYLSQRYHTQLYDEIPDVSVDQSEIGSLWESALDTEKFLSLEEDVDVFVMDPNFIVNRSDAMEEGDIEQIESAGTPFLGNSSFSRGYEWHDYQFLSVYDAFEKMAELFQERERYEAFVELHNQFQDNVESIVPSEDERPAVAIMWPRPINEPEKFSPYLIDEGTSFKQWRDLGVEDAFATTDVGDFHASRDRVDYETLLEIDPDLLLLRGNEGKTATEFEDTIVSFMENHDVASRLNAVQNGDVYRGGPLYQGPITNMVLTERAAKQAYGVDEELFDRQRVADIVNGEF</sequence>
<dbReference type="PROSITE" id="PS50983">
    <property type="entry name" value="FE_B12_PBP"/>
    <property type="match status" value="1"/>
</dbReference>
<keyword evidence="7" id="KW-1185">Reference proteome</keyword>
<feature type="region of interest" description="Disordered" evidence="4">
    <location>
        <begin position="23"/>
        <end position="75"/>
    </location>
</feature>
<proteinExistence type="predicted"/>
<protein>
    <submittedName>
        <fullName evidence="6">ABC transporter substrate-binding protein</fullName>
    </submittedName>
</protein>
<evidence type="ECO:0000313" key="7">
    <source>
        <dbReference type="Proteomes" id="UP001596445"/>
    </source>
</evidence>
<dbReference type="RefSeq" id="WP_267161572.1">
    <property type="nucleotide sequence ID" value="NZ_CP112972.1"/>
</dbReference>
<dbReference type="PANTHER" id="PTHR30532:SF1">
    <property type="entry name" value="IRON(3+)-HYDROXAMATE-BINDING PROTEIN FHUD"/>
    <property type="match status" value="1"/>
</dbReference>
<dbReference type="AlphaFoldDB" id="A0ABD5W6H1"/>
<evidence type="ECO:0000256" key="3">
    <source>
        <dbReference type="ARBA" id="ARBA00022729"/>
    </source>
</evidence>
<evidence type="ECO:0000256" key="1">
    <source>
        <dbReference type="ARBA" id="ARBA00004196"/>
    </source>
</evidence>
<evidence type="ECO:0000259" key="5">
    <source>
        <dbReference type="PROSITE" id="PS50983"/>
    </source>
</evidence>
<dbReference type="Gene3D" id="3.40.50.1980">
    <property type="entry name" value="Nitrogenase molybdenum iron protein domain"/>
    <property type="match status" value="2"/>
</dbReference>
<feature type="compositionally biased region" description="Low complexity" evidence="4">
    <location>
        <begin position="49"/>
        <end position="58"/>
    </location>
</feature>
<feature type="domain" description="Fe/B12 periplasmic-binding" evidence="5">
    <location>
        <begin position="91"/>
        <end position="388"/>
    </location>
</feature>
<dbReference type="InterPro" id="IPR002491">
    <property type="entry name" value="ABC_transptr_periplasmic_BD"/>
</dbReference>
<evidence type="ECO:0000313" key="6">
    <source>
        <dbReference type="EMBL" id="MFC7058838.1"/>
    </source>
</evidence>
<dbReference type="EMBL" id="JBHSZI010000001">
    <property type="protein sequence ID" value="MFC7058838.1"/>
    <property type="molecule type" value="Genomic_DNA"/>
</dbReference>
<dbReference type="SUPFAM" id="SSF53807">
    <property type="entry name" value="Helical backbone' metal receptor"/>
    <property type="match status" value="1"/>
</dbReference>
<reference evidence="6 7" key="1">
    <citation type="journal article" date="2019" name="Int. J. Syst. Evol. Microbiol.">
        <title>The Global Catalogue of Microorganisms (GCM) 10K type strain sequencing project: providing services to taxonomists for standard genome sequencing and annotation.</title>
        <authorList>
            <consortium name="The Broad Institute Genomics Platform"/>
            <consortium name="The Broad Institute Genome Sequencing Center for Infectious Disease"/>
            <person name="Wu L."/>
            <person name="Ma J."/>
        </authorList>
    </citation>
    <scope>NUCLEOTIDE SEQUENCE [LARGE SCALE GENOMIC DNA]</scope>
    <source>
        <strain evidence="6 7">JCM 30072</strain>
    </source>
</reference>
<dbReference type="PROSITE" id="PS51257">
    <property type="entry name" value="PROKAR_LIPOPROTEIN"/>
    <property type="match status" value="1"/>
</dbReference>
<evidence type="ECO:0000256" key="2">
    <source>
        <dbReference type="ARBA" id="ARBA00022448"/>
    </source>
</evidence>